<keyword evidence="7 10" id="KW-0067">ATP-binding</keyword>
<evidence type="ECO:0000256" key="2">
    <source>
        <dbReference type="ARBA" id="ARBA00008100"/>
    </source>
</evidence>
<name>A0A1Y1WIJ4_9FUNG</name>
<keyword evidence="5 10" id="KW-0317">Glutathione biosynthesis</keyword>
<evidence type="ECO:0000256" key="9">
    <source>
        <dbReference type="ARBA" id="ARBA00032122"/>
    </source>
</evidence>
<dbReference type="OrthoDB" id="7939818at2759"/>
<reference evidence="11 12" key="1">
    <citation type="submission" date="2016-07" db="EMBL/GenBank/DDBJ databases">
        <title>Pervasive Adenine N6-methylation of Active Genes in Fungi.</title>
        <authorList>
            <consortium name="DOE Joint Genome Institute"/>
            <person name="Mondo S.J."/>
            <person name="Dannebaum R.O."/>
            <person name="Kuo R.C."/>
            <person name="Labutti K."/>
            <person name="Haridas S."/>
            <person name="Kuo A."/>
            <person name="Salamov A."/>
            <person name="Ahrendt S.R."/>
            <person name="Lipzen A."/>
            <person name="Sullivan W."/>
            <person name="Andreopoulos W.B."/>
            <person name="Clum A."/>
            <person name="Lindquist E."/>
            <person name="Daum C."/>
            <person name="Ramamoorthy G.K."/>
            <person name="Gryganskyi A."/>
            <person name="Culley D."/>
            <person name="Magnuson J.K."/>
            <person name="James T.Y."/>
            <person name="O'Malley M.A."/>
            <person name="Stajich J.E."/>
            <person name="Spatafora J.W."/>
            <person name="Visel A."/>
            <person name="Grigoriev I.V."/>
        </authorList>
    </citation>
    <scope>NUCLEOTIDE SEQUENCE [LARGE SCALE GENOMIC DNA]</scope>
    <source>
        <strain evidence="11 12">ATCC 12442</strain>
    </source>
</reference>
<dbReference type="PANTHER" id="PTHR11164:SF0">
    <property type="entry name" value="GLUTAMATE--CYSTEINE LIGASE CATALYTIC SUBUNIT"/>
    <property type="match status" value="1"/>
</dbReference>
<dbReference type="InterPro" id="IPR004308">
    <property type="entry name" value="GCS"/>
</dbReference>
<evidence type="ECO:0000256" key="1">
    <source>
        <dbReference type="ARBA" id="ARBA00005006"/>
    </source>
</evidence>
<dbReference type="PANTHER" id="PTHR11164">
    <property type="entry name" value="GLUTAMATE CYSTEINE LIGASE"/>
    <property type="match status" value="1"/>
</dbReference>
<dbReference type="Gene3D" id="3.30.590.50">
    <property type="match status" value="2"/>
</dbReference>
<organism evidence="11 12">
    <name type="scientific">Linderina pennispora</name>
    <dbReference type="NCBI Taxonomy" id="61395"/>
    <lineage>
        <taxon>Eukaryota</taxon>
        <taxon>Fungi</taxon>
        <taxon>Fungi incertae sedis</taxon>
        <taxon>Zoopagomycota</taxon>
        <taxon>Kickxellomycotina</taxon>
        <taxon>Kickxellomycetes</taxon>
        <taxon>Kickxellales</taxon>
        <taxon>Kickxellaceae</taxon>
        <taxon>Linderina</taxon>
    </lineage>
</organism>
<keyword evidence="6 10" id="KW-0547">Nucleotide-binding</keyword>
<dbReference type="Gene3D" id="1.10.8.960">
    <property type="match status" value="1"/>
</dbReference>
<dbReference type="RefSeq" id="XP_040746488.1">
    <property type="nucleotide sequence ID" value="XM_040892209.1"/>
</dbReference>
<dbReference type="GO" id="GO:0005524">
    <property type="term" value="F:ATP binding"/>
    <property type="evidence" value="ECO:0007669"/>
    <property type="project" value="UniProtKB-UniRule"/>
</dbReference>
<dbReference type="InterPro" id="IPR014746">
    <property type="entry name" value="Gln_synth/guanido_kin_cat_dom"/>
</dbReference>
<comment type="pathway">
    <text evidence="1 10">Sulfur metabolism; glutathione biosynthesis; glutathione from L-cysteine and L-glutamate: step 1/2.</text>
</comment>
<dbReference type="AlphaFoldDB" id="A0A1Y1WIJ4"/>
<dbReference type="EMBL" id="MCFD01000002">
    <property type="protein sequence ID" value="ORX73148.1"/>
    <property type="molecule type" value="Genomic_DNA"/>
</dbReference>
<evidence type="ECO:0000256" key="4">
    <source>
        <dbReference type="ARBA" id="ARBA00022598"/>
    </source>
</evidence>
<dbReference type="STRING" id="61395.A0A1Y1WIJ4"/>
<dbReference type="UniPathway" id="UPA00142">
    <property type="reaction ID" value="UER00209"/>
</dbReference>
<proteinExistence type="inferred from homology"/>
<keyword evidence="12" id="KW-1185">Reference proteome</keyword>
<evidence type="ECO:0000313" key="11">
    <source>
        <dbReference type="EMBL" id="ORX73148.1"/>
    </source>
</evidence>
<comment type="similarity">
    <text evidence="2 10">Belongs to the glutamate--cysteine ligase type 3 family.</text>
</comment>
<dbReference type="EC" id="6.3.2.2" evidence="3 10"/>
<dbReference type="GO" id="GO:0004357">
    <property type="term" value="F:glutamate-cysteine ligase activity"/>
    <property type="evidence" value="ECO:0007669"/>
    <property type="project" value="UniProtKB-UniRule"/>
</dbReference>
<evidence type="ECO:0000256" key="3">
    <source>
        <dbReference type="ARBA" id="ARBA00012220"/>
    </source>
</evidence>
<dbReference type="SUPFAM" id="SSF55931">
    <property type="entry name" value="Glutamine synthetase/guanido kinase"/>
    <property type="match status" value="1"/>
</dbReference>
<sequence>MCVLFILGSPYYFRNFSLNQLVYELPESLRSRREEIKSRLAPDEMLLSISQFPLLGAGSYIEDQGSLDGPLLHSKLLSDDTLNAVPPFTLEINGISDRRGEVPLTSVPVFHDTNTPWPFVDPILGASTPDRANGRDSACMLGDAKPQELLPGPNAASGASENFDSDAVCPEGESTDSCLFLDSPLFGIGSGGVLRVTMCAADLEEARILYDNLAPMSAIMLALTAATPIVRGHLTNRDCYWNTQCSAVDDRSAQERGIVPITTAKGMLHKSRFGTVDVLLSPGPRSADLSFRPEFNDGQYMYDDNSYWKMREGGVDDLLAKHVSRLFIRDLHYASDHLLQQTKKDSKAESNGQEHFKRFLGCNRQNVCLYPPNIKTGSGWEVEFMSLEVQLTDEENAALITFMVLLSRAILSFRLNLYLPISMMDENTDRAQRVNAAKEQVFLFRRDLYTGRDGKSGGSGRIWRRMAAAAAKDAPAARRGQSGFMVRDHRAPSSSTLVDSQPYTAEYIELTLDEIMNGAPQFRVVGLLNAVRSYLSSLQLELDVEIKLRQQLKLIENRAKGQTSTLAAYIRGFVQKHPDYRQDSIVPPSINYDLMRTLHDIEDGKIKAPELLG</sequence>
<evidence type="ECO:0000256" key="7">
    <source>
        <dbReference type="ARBA" id="ARBA00022840"/>
    </source>
</evidence>
<dbReference type="GO" id="GO:0006750">
    <property type="term" value="P:glutathione biosynthetic process"/>
    <property type="evidence" value="ECO:0007669"/>
    <property type="project" value="UniProtKB-UniRule"/>
</dbReference>
<protein>
    <recommendedName>
        <fullName evidence="3 10">Glutamate--cysteine ligase</fullName>
        <ecNumber evidence="3 10">6.3.2.2</ecNumber>
    </recommendedName>
    <alternativeName>
        <fullName evidence="9 10">Gamma-ECS</fullName>
    </alternativeName>
    <alternativeName>
        <fullName evidence="8 10">Gamma-glutamylcysteine synthetase</fullName>
    </alternativeName>
</protein>
<dbReference type="GeneID" id="63808857"/>
<evidence type="ECO:0000256" key="6">
    <source>
        <dbReference type="ARBA" id="ARBA00022741"/>
    </source>
</evidence>
<evidence type="ECO:0000256" key="10">
    <source>
        <dbReference type="RuleBase" id="RU367135"/>
    </source>
</evidence>
<accession>A0A1Y1WIJ4</accession>
<evidence type="ECO:0000313" key="12">
    <source>
        <dbReference type="Proteomes" id="UP000193922"/>
    </source>
</evidence>
<evidence type="ECO:0000256" key="8">
    <source>
        <dbReference type="ARBA" id="ARBA00030585"/>
    </source>
</evidence>
<dbReference type="Proteomes" id="UP000193922">
    <property type="component" value="Unassembled WGS sequence"/>
</dbReference>
<comment type="catalytic activity">
    <reaction evidence="10">
        <text>L-cysteine + L-glutamate + ATP = gamma-L-glutamyl-L-cysteine + ADP + phosphate + H(+)</text>
        <dbReference type="Rhea" id="RHEA:13285"/>
        <dbReference type="ChEBI" id="CHEBI:15378"/>
        <dbReference type="ChEBI" id="CHEBI:29985"/>
        <dbReference type="ChEBI" id="CHEBI:30616"/>
        <dbReference type="ChEBI" id="CHEBI:35235"/>
        <dbReference type="ChEBI" id="CHEBI:43474"/>
        <dbReference type="ChEBI" id="CHEBI:58173"/>
        <dbReference type="ChEBI" id="CHEBI:456216"/>
        <dbReference type="EC" id="6.3.2.2"/>
    </reaction>
</comment>
<dbReference type="Pfam" id="PF03074">
    <property type="entry name" value="GCS"/>
    <property type="match status" value="1"/>
</dbReference>
<comment type="caution">
    <text evidence="11">The sequence shown here is derived from an EMBL/GenBank/DDBJ whole genome shotgun (WGS) entry which is preliminary data.</text>
</comment>
<keyword evidence="4 10" id="KW-0436">Ligase</keyword>
<gene>
    <name evidence="11" type="ORF">DL89DRAFT_88751</name>
</gene>
<dbReference type="GO" id="GO:0017109">
    <property type="term" value="C:glutamate-cysteine ligase complex"/>
    <property type="evidence" value="ECO:0007669"/>
    <property type="project" value="TreeGrafter"/>
</dbReference>
<evidence type="ECO:0000256" key="5">
    <source>
        <dbReference type="ARBA" id="ARBA00022684"/>
    </source>
</evidence>